<evidence type="ECO:0000259" key="4">
    <source>
        <dbReference type="PROSITE" id="PS52004"/>
    </source>
</evidence>
<dbReference type="PANTHER" id="PTHR11712:SF336">
    <property type="entry name" value="3-OXOACYL-[ACYL-CARRIER-PROTEIN] SYNTHASE, MITOCHONDRIAL"/>
    <property type="match status" value="1"/>
</dbReference>
<organism evidence="5 6">
    <name type="scientific">Streptomyces fungicidicus</name>
    <dbReference type="NCBI Taxonomy" id="68203"/>
    <lineage>
        <taxon>Bacteria</taxon>
        <taxon>Bacillati</taxon>
        <taxon>Actinomycetota</taxon>
        <taxon>Actinomycetes</taxon>
        <taxon>Kitasatosporales</taxon>
        <taxon>Streptomycetaceae</taxon>
        <taxon>Streptomyces</taxon>
    </lineage>
</organism>
<dbReference type="InterPro" id="IPR020841">
    <property type="entry name" value="PKS_Beta-ketoAc_synthase_dom"/>
</dbReference>
<gene>
    <name evidence="5" type="ORF">CNQ36_00265</name>
</gene>
<dbReference type="CDD" id="cd00834">
    <property type="entry name" value="KAS_I_II"/>
    <property type="match status" value="1"/>
</dbReference>
<dbReference type="SUPFAM" id="SSF53901">
    <property type="entry name" value="Thiolase-like"/>
    <property type="match status" value="2"/>
</dbReference>
<dbReference type="RefSeq" id="WP_121544427.1">
    <property type="nucleotide sequence ID" value="NZ_CP023407.1"/>
</dbReference>
<protein>
    <submittedName>
        <fullName evidence="5">Polyketide beta-ketoacyl:ACP synthase</fullName>
    </submittedName>
</protein>
<accession>A0A494UWK4</accession>
<evidence type="ECO:0000313" key="6">
    <source>
        <dbReference type="Proteomes" id="UP000282170"/>
    </source>
</evidence>
<dbReference type="InterPro" id="IPR016039">
    <property type="entry name" value="Thiolase-like"/>
</dbReference>
<keyword evidence="6" id="KW-1185">Reference proteome</keyword>
<feature type="domain" description="Ketosynthase family 3 (KS3)" evidence="4">
    <location>
        <begin position="8"/>
        <end position="414"/>
    </location>
</feature>
<dbReference type="PANTHER" id="PTHR11712">
    <property type="entry name" value="POLYKETIDE SYNTHASE-RELATED"/>
    <property type="match status" value="1"/>
</dbReference>
<dbReference type="InterPro" id="IPR000794">
    <property type="entry name" value="Beta-ketoacyl_synthase"/>
</dbReference>
<comment type="similarity">
    <text evidence="1 3">Belongs to the thiolase-like superfamily. Beta-ketoacyl-ACP synthases family.</text>
</comment>
<dbReference type="GO" id="GO:0006633">
    <property type="term" value="P:fatty acid biosynthetic process"/>
    <property type="evidence" value="ECO:0007669"/>
    <property type="project" value="TreeGrafter"/>
</dbReference>
<dbReference type="GO" id="GO:0005829">
    <property type="term" value="C:cytosol"/>
    <property type="evidence" value="ECO:0007669"/>
    <property type="project" value="TreeGrafter"/>
</dbReference>
<dbReference type="PROSITE" id="PS52004">
    <property type="entry name" value="KS3_2"/>
    <property type="match status" value="1"/>
</dbReference>
<dbReference type="KEGG" id="sfug:CNQ36_00265"/>
<dbReference type="AlphaFoldDB" id="A0A494UWK4"/>
<dbReference type="EMBL" id="CP023407">
    <property type="protein sequence ID" value="AYL34008.1"/>
    <property type="molecule type" value="Genomic_DNA"/>
</dbReference>
<dbReference type="GO" id="GO:0004315">
    <property type="term" value="F:3-oxoacyl-[acyl-carrier-protein] synthase activity"/>
    <property type="evidence" value="ECO:0007669"/>
    <property type="project" value="TreeGrafter"/>
</dbReference>
<evidence type="ECO:0000313" key="5">
    <source>
        <dbReference type="EMBL" id="AYL34008.1"/>
    </source>
</evidence>
<dbReference type="InterPro" id="IPR014031">
    <property type="entry name" value="Ketoacyl_synth_C"/>
</dbReference>
<dbReference type="NCBIfam" id="NF005490">
    <property type="entry name" value="PRK07103.1"/>
    <property type="match status" value="1"/>
</dbReference>
<dbReference type="Pfam" id="PF02801">
    <property type="entry name" value="Ketoacyl-synt_C"/>
    <property type="match status" value="1"/>
</dbReference>
<sequence length="415" mass="43437">MTSLRSDGRDVVVTGLGVTTAVGQGKDAFVAALLEGRHAFGPMQRPGRLPPAPSTDATAVFLGAEMGEPSLPGSITARSVRTASLSARAALSTLHEAWHDAGLDEADPSRIGLVVGGSNVQQRELTLLHARHADRPEFLRPTYGMGFMDSDLCGFCTEQFPIRGFAHTLGGASASGLLAVLGAVRAVQSGEVDVCIALGALMDLSYWECLAFRAMGAMGSARWADDPAAACRPFDRGHDGFVFGEACAAVVVERADRCRRPTPYARFRGGGRALDGTRNPHPSVEGEVAVVQAALREAGLAASAVDYVNPHGTGSPTGDAVELQALARCGLAHARINATKSITGHGLTAAGAVEIVATLLQMREGKLHPTRNLVDPLDETFPWVREKAEDCEVRTAVSLSMGFGGVSAAICLEKC</sequence>
<dbReference type="SMART" id="SM00825">
    <property type="entry name" value="PKS_KS"/>
    <property type="match status" value="1"/>
</dbReference>
<keyword evidence="2 3" id="KW-0808">Transferase</keyword>
<dbReference type="Pfam" id="PF00109">
    <property type="entry name" value="ketoacyl-synt"/>
    <property type="match status" value="1"/>
</dbReference>
<evidence type="ECO:0000256" key="2">
    <source>
        <dbReference type="ARBA" id="ARBA00022679"/>
    </source>
</evidence>
<reference evidence="5 6" key="1">
    <citation type="submission" date="2017-09" db="EMBL/GenBank/DDBJ databases">
        <authorList>
            <person name="Zhang H."/>
            <person name="Hu S."/>
            <person name="Xu J."/>
            <person name="He Z."/>
        </authorList>
    </citation>
    <scope>NUCLEOTIDE SEQUENCE [LARGE SCALE GENOMIC DNA]</scope>
    <source>
        <strain evidence="5 6">TXX3120</strain>
    </source>
</reference>
<dbReference type="InterPro" id="IPR014030">
    <property type="entry name" value="Ketoacyl_synth_N"/>
</dbReference>
<dbReference type="Gene3D" id="3.40.47.10">
    <property type="match status" value="2"/>
</dbReference>
<evidence type="ECO:0000256" key="1">
    <source>
        <dbReference type="ARBA" id="ARBA00008467"/>
    </source>
</evidence>
<name>A0A494UWK4_9ACTN</name>
<dbReference type="GeneID" id="93881202"/>
<proteinExistence type="inferred from homology"/>
<evidence type="ECO:0000256" key="3">
    <source>
        <dbReference type="RuleBase" id="RU003694"/>
    </source>
</evidence>
<dbReference type="Proteomes" id="UP000282170">
    <property type="component" value="Chromosome"/>
</dbReference>